<evidence type="ECO:0000313" key="2">
    <source>
        <dbReference type="RefSeq" id="XP_019630537.1"/>
    </source>
</evidence>
<reference evidence="2" key="1">
    <citation type="submission" date="2025-08" db="UniProtKB">
        <authorList>
            <consortium name="RefSeq"/>
        </authorList>
    </citation>
    <scope>IDENTIFICATION</scope>
    <source>
        <tissue evidence="2">Gonad</tissue>
    </source>
</reference>
<dbReference type="KEGG" id="bbel:109474629"/>
<evidence type="ECO:0000313" key="1">
    <source>
        <dbReference type="Proteomes" id="UP000515135"/>
    </source>
</evidence>
<protein>
    <submittedName>
        <fullName evidence="2">Uncharacterized protein LOC109474629</fullName>
    </submittedName>
</protein>
<accession>A0A6P4ZHH4</accession>
<proteinExistence type="predicted"/>
<dbReference type="RefSeq" id="XP_019630537.1">
    <property type="nucleotide sequence ID" value="XM_019774978.1"/>
</dbReference>
<sequence length="101" mass="11582">MGKVTRMEQLLANDLSIILTRHENLTNQMSQQLMNQEAMMKKLSDILTSQENITGGWSQLMEKMSAIGGGSDEEHIKKLSSSIVREVMQQFIARRKHMWFG</sequence>
<dbReference type="Proteomes" id="UP000515135">
    <property type="component" value="Unplaced"/>
</dbReference>
<name>A0A6P4ZHH4_BRABE</name>
<dbReference type="GeneID" id="109474629"/>
<organism evidence="1 2">
    <name type="scientific">Branchiostoma belcheri</name>
    <name type="common">Amphioxus</name>
    <dbReference type="NCBI Taxonomy" id="7741"/>
    <lineage>
        <taxon>Eukaryota</taxon>
        <taxon>Metazoa</taxon>
        <taxon>Chordata</taxon>
        <taxon>Cephalochordata</taxon>
        <taxon>Leptocardii</taxon>
        <taxon>Amphioxiformes</taxon>
        <taxon>Branchiostomatidae</taxon>
        <taxon>Branchiostoma</taxon>
    </lineage>
</organism>
<dbReference type="AlphaFoldDB" id="A0A6P4ZHH4"/>
<gene>
    <name evidence="2" type="primary">LOC109474629</name>
</gene>
<dbReference type="OrthoDB" id="10055527at2759"/>
<keyword evidence="1" id="KW-1185">Reference proteome</keyword>